<evidence type="ECO:0008006" key="5">
    <source>
        <dbReference type="Google" id="ProtNLM"/>
    </source>
</evidence>
<evidence type="ECO:0000256" key="2">
    <source>
        <dbReference type="SAM" id="SignalP"/>
    </source>
</evidence>
<name>A0ABQ9FWF3_TEGGR</name>
<protein>
    <recommendedName>
        <fullName evidence="5">Cyclase</fullName>
    </recommendedName>
</protein>
<dbReference type="SUPFAM" id="SSF102198">
    <property type="entry name" value="Putative cyclase"/>
    <property type="match status" value="1"/>
</dbReference>
<accession>A0ABQ9FWF3</accession>
<dbReference type="PANTHER" id="PTHR31118:SF12">
    <property type="entry name" value="CYCLASE-LIKE PROTEIN 2"/>
    <property type="match status" value="1"/>
</dbReference>
<evidence type="ECO:0000313" key="3">
    <source>
        <dbReference type="EMBL" id="KAJ8320471.1"/>
    </source>
</evidence>
<gene>
    <name evidence="3" type="ORF">KUTeg_002058</name>
</gene>
<evidence type="ECO:0000313" key="4">
    <source>
        <dbReference type="Proteomes" id="UP001217089"/>
    </source>
</evidence>
<reference evidence="3 4" key="1">
    <citation type="submission" date="2022-12" db="EMBL/GenBank/DDBJ databases">
        <title>Chromosome-level genome of Tegillarca granosa.</title>
        <authorList>
            <person name="Kim J."/>
        </authorList>
    </citation>
    <scope>NUCLEOTIDE SEQUENCE [LARGE SCALE GENOMIC DNA]</scope>
    <source>
        <strain evidence="3">Teg-2019</strain>
        <tissue evidence="3">Adductor muscle</tissue>
    </source>
</reference>
<comment type="similarity">
    <text evidence="1">Belongs to the Cyclase 1 superfamily.</text>
</comment>
<comment type="caution">
    <text evidence="3">The sequence shown here is derived from an EMBL/GenBank/DDBJ whole genome shotgun (WGS) entry which is preliminary data.</text>
</comment>
<keyword evidence="4" id="KW-1185">Reference proteome</keyword>
<dbReference type="InterPro" id="IPR007325">
    <property type="entry name" value="KFase/CYL"/>
</dbReference>
<feature type="chain" id="PRO_5046458234" description="Cyclase" evidence="2">
    <location>
        <begin position="19"/>
        <end position="258"/>
    </location>
</feature>
<dbReference type="PANTHER" id="PTHR31118">
    <property type="entry name" value="CYCLASE-LIKE PROTEIN 2"/>
    <property type="match status" value="1"/>
</dbReference>
<keyword evidence="2" id="KW-0732">Signal</keyword>
<evidence type="ECO:0000256" key="1">
    <source>
        <dbReference type="ARBA" id="ARBA00007865"/>
    </source>
</evidence>
<sequence>MTYLWVLTSLSCLSAVSAEIRLVDLTHMHGPSTIYWPGNPKYNFTIMYEANSFATAEHGGTHLDSPSHFAKGAWHTAQIPMENLYGPGVVIDVKSKTKNNPDYRVTLQDLMDWERKYGRIPRKSVVVMNSGWSYFYPNKTRVFNSTTSDDPSTFHFPGWHEDAVTWLLNNRHINVLGVDTPSTDYGQSTTFPVHVILGKANIPGMENVAFLDRIPVNGTMIYAAVIKLYDGSGGPIRVFATITEKEPINIINNSEAKQ</sequence>
<dbReference type="Proteomes" id="UP001217089">
    <property type="component" value="Unassembled WGS sequence"/>
</dbReference>
<feature type="signal peptide" evidence="2">
    <location>
        <begin position="1"/>
        <end position="18"/>
    </location>
</feature>
<dbReference type="Pfam" id="PF04199">
    <property type="entry name" value="Cyclase"/>
    <property type="match status" value="1"/>
</dbReference>
<dbReference type="Gene3D" id="3.50.30.50">
    <property type="entry name" value="Putative cyclase"/>
    <property type="match status" value="1"/>
</dbReference>
<dbReference type="EMBL" id="JARBDR010000141">
    <property type="protein sequence ID" value="KAJ8320471.1"/>
    <property type="molecule type" value="Genomic_DNA"/>
</dbReference>
<dbReference type="InterPro" id="IPR037175">
    <property type="entry name" value="KFase_sf"/>
</dbReference>
<proteinExistence type="inferred from homology"/>
<organism evidence="3 4">
    <name type="scientific">Tegillarca granosa</name>
    <name type="common">Malaysian cockle</name>
    <name type="synonym">Anadara granosa</name>
    <dbReference type="NCBI Taxonomy" id="220873"/>
    <lineage>
        <taxon>Eukaryota</taxon>
        <taxon>Metazoa</taxon>
        <taxon>Spiralia</taxon>
        <taxon>Lophotrochozoa</taxon>
        <taxon>Mollusca</taxon>
        <taxon>Bivalvia</taxon>
        <taxon>Autobranchia</taxon>
        <taxon>Pteriomorphia</taxon>
        <taxon>Arcoida</taxon>
        <taxon>Arcoidea</taxon>
        <taxon>Arcidae</taxon>
        <taxon>Tegillarca</taxon>
    </lineage>
</organism>